<evidence type="ECO:0000313" key="2">
    <source>
        <dbReference type="Proteomes" id="UP001500866"/>
    </source>
</evidence>
<evidence type="ECO:0000313" key="1">
    <source>
        <dbReference type="EMBL" id="GAA0615425.1"/>
    </source>
</evidence>
<organism evidence="1 2">
    <name type="scientific">Virgibacillus siamensis</name>
    <dbReference type="NCBI Taxonomy" id="480071"/>
    <lineage>
        <taxon>Bacteria</taxon>
        <taxon>Bacillati</taxon>
        <taxon>Bacillota</taxon>
        <taxon>Bacilli</taxon>
        <taxon>Bacillales</taxon>
        <taxon>Bacillaceae</taxon>
        <taxon>Virgibacillus</taxon>
    </lineage>
</organism>
<reference evidence="1 2" key="1">
    <citation type="journal article" date="2019" name="Int. J. Syst. Evol. Microbiol.">
        <title>The Global Catalogue of Microorganisms (GCM) 10K type strain sequencing project: providing services to taxonomists for standard genome sequencing and annotation.</title>
        <authorList>
            <consortium name="The Broad Institute Genomics Platform"/>
            <consortium name="The Broad Institute Genome Sequencing Center for Infectious Disease"/>
            <person name="Wu L."/>
            <person name="Ma J."/>
        </authorList>
    </citation>
    <scope>NUCLEOTIDE SEQUENCE [LARGE SCALE GENOMIC DNA]</scope>
    <source>
        <strain evidence="1 2">JCM 15395</strain>
    </source>
</reference>
<dbReference type="RefSeq" id="WP_343816326.1">
    <property type="nucleotide sequence ID" value="NZ_BAAADS010000025.1"/>
</dbReference>
<comment type="caution">
    <text evidence="1">The sequence shown here is derived from an EMBL/GenBank/DDBJ whole genome shotgun (WGS) entry which is preliminary data.</text>
</comment>
<accession>A0ABN1GNX3</accession>
<protein>
    <submittedName>
        <fullName evidence="1">Uncharacterized protein</fullName>
    </submittedName>
</protein>
<proteinExistence type="predicted"/>
<sequence length="89" mass="10522">MNIEHRKGSLISCSRLVYSKLSDEYNYEKVMSDYHSMIPLVRGWGNGRHSSEIMGGSARYDELVKEFEHKLNRKLTNKELEFILWLVEQ</sequence>
<dbReference type="EMBL" id="BAAADS010000025">
    <property type="protein sequence ID" value="GAA0615425.1"/>
    <property type="molecule type" value="Genomic_DNA"/>
</dbReference>
<keyword evidence="2" id="KW-1185">Reference proteome</keyword>
<name>A0ABN1GNX3_9BACI</name>
<dbReference type="Proteomes" id="UP001500866">
    <property type="component" value="Unassembled WGS sequence"/>
</dbReference>
<gene>
    <name evidence="1" type="ORF">GCM10009001_35900</name>
</gene>